<comment type="caution">
    <text evidence="2">The sequence shown here is derived from an EMBL/GenBank/DDBJ whole genome shotgun (WGS) entry which is preliminary data.</text>
</comment>
<evidence type="ECO:0000313" key="2">
    <source>
        <dbReference type="EMBL" id="MBE5035405.1"/>
    </source>
</evidence>
<accession>A0ABR9QWZ8</accession>
<gene>
    <name evidence="2" type="ORF">INF20_03800</name>
</gene>
<dbReference type="Proteomes" id="UP001516588">
    <property type="component" value="Unassembled WGS sequence"/>
</dbReference>
<protein>
    <recommendedName>
        <fullName evidence="4">DUF2127 domain-containing protein</fullName>
    </recommendedName>
</protein>
<evidence type="ECO:0008006" key="4">
    <source>
        <dbReference type="Google" id="ProtNLM"/>
    </source>
</evidence>
<organism evidence="2 3">
    <name type="scientific">Gallibacter intestinalis</name>
    <dbReference type="NCBI Taxonomy" id="2779356"/>
    <lineage>
        <taxon>Bacteria</taxon>
        <taxon>Bacillati</taxon>
        <taxon>Bacillota</taxon>
        <taxon>Clostridia</taxon>
        <taxon>Eubacteriales</taxon>
        <taxon>Eubacteriaceae</taxon>
        <taxon>Gallibacter</taxon>
    </lineage>
</organism>
<feature type="transmembrane region" description="Helical" evidence="1">
    <location>
        <begin position="108"/>
        <end position="124"/>
    </location>
</feature>
<evidence type="ECO:0000313" key="3">
    <source>
        <dbReference type="Proteomes" id="UP001516588"/>
    </source>
</evidence>
<feature type="transmembrane region" description="Helical" evidence="1">
    <location>
        <begin position="7"/>
        <end position="34"/>
    </location>
</feature>
<sequence>MKRYKIAAWLMIIHGGFMEIGGVLCALPALILGSGKFDIGQYFSFKLQYFQDNLYMILFMGAIFGVMRIIGAIGLLKNRMWGLALSVINCVVTMILMMFMLPFGIQDGLLACIALVLILTQYFGNRKIIE</sequence>
<reference evidence="2 3" key="1">
    <citation type="submission" date="2020-10" db="EMBL/GenBank/DDBJ databases">
        <title>ChiBAC.</title>
        <authorList>
            <person name="Zenner C."/>
            <person name="Hitch T.C.A."/>
            <person name="Clavel T."/>
        </authorList>
    </citation>
    <scope>NUCLEOTIDE SEQUENCE [LARGE SCALE GENOMIC DNA]</scope>
    <source>
        <strain evidence="2 3">DSM 108706</strain>
    </source>
</reference>
<feature type="transmembrane region" description="Helical" evidence="1">
    <location>
        <begin position="83"/>
        <end position="102"/>
    </location>
</feature>
<dbReference type="EMBL" id="JADCKA010000004">
    <property type="protein sequence ID" value="MBE5035405.1"/>
    <property type="molecule type" value="Genomic_DNA"/>
</dbReference>
<dbReference type="RefSeq" id="WP_055273837.1">
    <property type="nucleotide sequence ID" value="NZ_JADCKA010000004.1"/>
</dbReference>
<name>A0ABR9QWZ8_9FIRM</name>
<keyword evidence="3" id="KW-1185">Reference proteome</keyword>
<keyword evidence="1" id="KW-1133">Transmembrane helix</keyword>
<evidence type="ECO:0000256" key="1">
    <source>
        <dbReference type="SAM" id="Phobius"/>
    </source>
</evidence>
<feature type="transmembrane region" description="Helical" evidence="1">
    <location>
        <begin position="54"/>
        <end position="76"/>
    </location>
</feature>
<keyword evidence="1" id="KW-0812">Transmembrane</keyword>
<proteinExistence type="predicted"/>
<keyword evidence="1" id="KW-0472">Membrane</keyword>